<dbReference type="InterPro" id="IPR012340">
    <property type="entry name" value="NA-bd_OB-fold"/>
</dbReference>
<evidence type="ECO:0000313" key="9">
    <source>
        <dbReference type="EMBL" id="CAL1704666.1"/>
    </source>
</evidence>
<comment type="similarity">
    <text evidence="2">Belongs to the replication factor A protein 2 family.</text>
</comment>
<dbReference type="PANTHER" id="PTHR13989">
    <property type="entry name" value="REPLICATION PROTEIN A-RELATED"/>
    <property type="match status" value="1"/>
</dbReference>
<sequence>MSQFSQNPYYDKAGGGGGGFMDGSPLGGSNGTPGSSTRRGGSASVRPVTIKQVLSATQTHSEADWVIDDAEIGSVTVIGQVISIQKQATNIVYSLDDGTGRLEARHWVDPSAMEEDEEDPITEDSYIRVMGTIKSFGNKRYINTSQQRLVKDHHELYFHLLDAMATKLILERGPPHAPRQQPGSSPIKAEGASAYSAQSTAVTNDQFSHLPQMQQAIIRFILSHPQTDDGVNVGAIARAVGGSANEISAALDSLLDGGHIYTTLDESHYAVSQ</sequence>
<dbReference type="Pfam" id="PF08784">
    <property type="entry name" value="RPA_C"/>
    <property type="match status" value="1"/>
</dbReference>
<comment type="subcellular location">
    <subcellularLocation>
        <location evidence="1">Nucleus</location>
    </subcellularLocation>
</comment>
<dbReference type="InterPro" id="IPR004365">
    <property type="entry name" value="NA-bd_OB_tRNA"/>
</dbReference>
<feature type="domain" description="OB" evidence="7">
    <location>
        <begin position="75"/>
        <end position="139"/>
    </location>
</feature>
<organism evidence="9 10">
    <name type="scientific">Somion occarium</name>
    <dbReference type="NCBI Taxonomy" id="3059160"/>
    <lineage>
        <taxon>Eukaryota</taxon>
        <taxon>Fungi</taxon>
        <taxon>Dikarya</taxon>
        <taxon>Basidiomycota</taxon>
        <taxon>Agaricomycotina</taxon>
        <taxon>Agaricomycetes</taxon>
        <taxon>Polyporales</taxon>
        <taxon>Cerrenaceae</taxon>
        <taxon>Somion</taxon>
    </lineage>
</organism>
<evidence type="ECO:0000256" key="6">
    <source>
        <dbReference type="SAM" id="MobiDB-lite"/>
    </source>
</evidence>
<keyword evidence="10" id="KW-1185">Reference proteome</keyword>
<keyword evidence="3" id="KW-0235">DNA replication</keyword>
<feature type="region of interest" description="Disordered" evidence="6">
    <location>
        <begin position="173"/>
        <end position="192"/>
    </location>
</feature>
<keyword evidence="5" id="KW-0539">Nucleus</keyword>
<dbReference type="Gene3D" id="2.40.50.140">
    <property type="entry name" value="Nucleic acid-binding proteins"/>
    <property type="match status" value="1"/>
</dbReference>
<dbReference type="SUPFAM" id="SSF46785">
    <property type="entry name" value="Winged helix' DNA-binding domain"/>
    <property type="match status" value="1"/>
</dbReference>
<dbReference type="InterPro" id="IPR036388">
    <property type="entry name" value="WH-like_DNA-bd_sf"/>
</dbReference>
<evidence type="ECO:0000313" key="10">
    <source>
        <dbReference type="Proteomes" id="UP001497453"/>
    </source>
</evidence>
<evidence type="ECO:0000256" key="3">
    <source>
        <dbReference type="ARBA" id="ARBA00022705"/>
    </source>
</evidence>
<feature type="compositionally biased region" description="Low complexity" evidence="6">
    <location>
        <begin position="32"/>
        <end position="44"/>
    </location>
</feature>
<dbReference type="PIRSF" id="PIRSF036949">
    <property type="entry name" value="RPA32"/>
    <property type="match status" value="1"/>
</dbReference>
<evidence type="ECO:0008006" key="11">
    <source>
        <dbReference type="Google" id="ProtNLM"/>
    </source>
</evidence>
<evidence type="ECO:0000256" key="1">
    <source>
        <dbReference type="ARBA" id="ARBA00004123"/>
    </source>
</evidence>
<dbReference type="Pfam" id="PF01336">
    <property type="entry name" value="tRNA_anti-codon"/>
    <property type="match status" value="1"/>
</dbReference>
<reference evidence="10" key="1">
    <citation type="submission" date="2024-04" db="EMBL/GenBank/DDBJ databases">
        <authorList>
            <person name="Shaw F."/>
            <person name="Minotto A."/>
        </authorList>
    </citation>
    <scope>NUCLEOTIDE SEQUENCE [LARGE SCALE GENOMIC DNA]</scope>
</reference>
<gene>
    <name evidence="9" type="ORF">GFSPODELE1_LOCUS5090</name>
</gene>
<dbReference type="InterPro" id="IPR036390">
    <property type="entry name" value="WH_DNA-bd_sf"/>
</dbReference>
<evidence type="ECO:0000256" key="5">
    <source>
        <dbReference type="ARBA" id="ARBA00023242"/>
    </source>
</evidence>
<evidence type="ECO:0000256" key="2">
    <source>
        <dbReference type="ARBA" id="ARBA00007815"/>
    </source>
</evidence>
<evidence type="ECO:0000259" key="8">
    <source>
        <dbReference type="Pfam" id="PF08784"/>
    </source>
</evidence>
<dbReference type="InterPro" id="IPR014892">
    <property type="entry name" value="RPA_C"/>
</dbReference>
<dbReference type="Gene3D" id="1.10.10.10">
    <property type="entry name" value="Winged helix-like DNA-binding domain superfamily/Winged helix DNA-binding domain"/>
    <property type="match status" value="1"/>
</dbReference>
<dbReference type="PANTHER" id="PTHR13989:SF16">
    <property type="entry name" value="REPLICATION PROTEIN A2"/>
    <property type="match status" value="1"/>
</dbReference>
<proteinExistence type="inferred from homology"/>
<dbReference type="InterPro" id="IPR040260">
    <property type="entry name" value="RFA2-like"/>
</dbReference>
<dbReference type="InterPro" id="IPR014646">
    <property type="entry name" value="Rfa2/RPA32"/>
</dbReference>
<name>A0ABP1D9Y4_9APHY</name>
<keyword evidence="4" id="KW-0238">DNA-binding</keyword>
<dbReference type="EMBL" id="OZ037946">
    <property type="protein sequence ID" value="CAL1704666.1"/>
    <property type="molecule type" value="Genomic_DNA"/>
</dbReference>
<dbReference type="CDD" id="cd04478">
    <property type="entry name" value="RPA2_DBD_D"/>
    <property type="match status" value="1"/>
</dbReference>
<dbReference type="Proteomes" id="UP001497453">
    <property type="component" value="Chromosome 3"/>
</dbReference>
<feature type="compositionally biased region" description="Gly residues" evidence="6">
    <location>
        <begin position="13"/>
        <end position="31"/>
    </location>
</feature>
<protein>
    <recommendedName>
        <fullName evidence="11">Replication protein A 32 kDa subunit</fullName>
    </recommendedName>
</protein>
<dbReference type="SUPFAM" id="SSF50249">
    <property type="entry name" value="Nucleic acid-binding proteins"/>
    <property type="match status" value="1"/>
</dbReference>
<evidence type="ECO:0000256" key="4">
    <source>
        <dbReference type="ARBA" id="ARBA00023125"/>
    </source>
</evidence>
<evidence type="ECO:0000259" key="7">
    <source>
        <dbReference type="Pfam" id="PF01336"/>
    </source>
</evidence>
<accession>A0ABP1D9Y4</accession>
<feature type="domain" description="Replication protein A C-terminal" evidence="8">
    <location>
        <begin position="192"/>
        <end position="266"/>
    </location>
</feature>
<feature type="region of interest" description="Disordered" evidence="6">
    <location>
        <begin position="12"/>
        <end position="46"/>
    </location>
</feature>